<dbReference type="GO" id="GO:0043022">
    <property type="term" value="F:ribosome binding"/>
    <property type="evidence" value="ECO:0007669"/>
    <property type="project" value="TreeGrafter"/>
</dbReference>
<feature type="region of interest" description="Disordered" evidence="10">
    <location>
        <begin position="546"/>
        <end position="652"/>
    </location>
</feature>
<feature type="compositionally biased region" description="Basic residues" evidence="10">
    <location>
        <begin position="642"/>
        <end position="652"/>
    </location>
</feature>
<accession>A0AAD9MIB9</accession>
<dbReference type="GO" id="GO:0005783">
    <property type="term" value="C:endoplasmic reticulum"/>
    <property type="evidence" value="ECO:0007669"/>
    <property type="project" value="UniProtKB-SubCell"/>
</dbReference>
<evidence type="ECO:0000256" key="8">
    <source>
        <dbReference type="ARBA" id="ARBA00023274"/>
    </source>
</evidence>
<name>A0AAD9MIB9_PROWI</name>
<evidence type="ECO:0000256" key="9">
    <source>
        <dbReference type="PIRNR" id="PIRNR038922"/>
    </source>
</evidence>
<sequence length="652" mass="67486">MASAGQGEQQLREVFARLDGHLTNRRFRKALKVADEGLALSPQDEDLLSCKAGLLLELERFQEAAALIEGSILQERLAFQLAYARYRSHDLEGALRAVERASAPGARELEAQVRFRLGQYAAAVRLYEAELAGQRRATPELATNAVAAYVCVGRGAEVPALLRRLSTTPADGFELAFNAACALLSAGDVPAAREMLALARRTGEHMLADEGLDEAERTGELAPVDAQLAVAEHLAGAGAKAAAAVEDAYEAALEAARGAGDAATQAVVAHNLAALAALTLERAEGELRVKPDLARRLGPGATAAILAGLAAAAAAARQRELADAALALAQAAGATTDSLALVRAGALLATGKADEAEAALGGARGASADAARAQIAAVTGDRARAASLLRALPAELAFRPGTVATVVALETGARAPASKDAAESRAFLEDALRHWERSGDDAAAASLGWALERLARLAEAEGDLPAAAAAWARLEGAAPARWAGSEELQRRGAWAAALVGAEPGPALAALAARLPRLDRAQEDALAGAGLAAGALAPPTTAAALAARESGAAAEPAADAPELTAVQQRKRRSRKRKVRYPKGYDPANPGPPPNPQRWLPKWQRSDGKKLRKKGRRDKVGGGRGGLSPMPVETSRPAPPSRQGPRRKGKGGRR</sequence>
<comment type="similarity">
    <text evidence="3 9">Belongs to the SRP72 family.</text>
</comment>
<dbReference type="Proteomes" id="UP001255856">
    <property type="component" value="Unassembled WGS sequence"/>
</dbReference>
<dbReference type="PIRSF" id="PIRSF038922">
    <property type="entry name" value="SRP72"/>
    <property type="match status" value="1"/>
</dbReference>
<dbReference type="InterPro" id="IPR011990">
    <property type="entry name" value="TPR-like_helical_dom_sf"/>
</dbReference>
<dbReference type="InterPro" id="IPR013699">
    <property type="entry name" value="Signal_recog_part_SRP72_RNA-bd"/>
</dbReference>
<dbReference type="SUPFAM" id="SSF48452">
    <property type="entry name" value="TPR-like"/>
    <property type="match status" value="1"/>
</dbReference>
<evidence type="ECO:0000256" key="7">
    <source>
        <dbReference type="ARBA" id="ARBA00023135"/>
    </source>
</evidence>
<evidence type="ECO:0000313" key="13">
    <source>
        <dbReference type="Proteomes" id="UP001255856"/>
    </source>
</evidence>
<evidence type="ECO:0000313" key="12">
    <source>
        <dbReference type="EMBL" id="KAK2079919.1"/>
    </source>
</evidence>
<evidence type="ECO:0000256" key="3">
    <source>
        <dbReference type="ARBA" id="ARBA00007676"/>
    </source>
</evidence>
<evidence type="ECO:0000256" key="2">
    <source>
        <dbReference type="ARBA" id="ARBA00004496"/>
    </source>
</evidence>
<feature type="domain" description="Signal recognition particle SRP72 subunit RNA-binding" evidence="11">
    <location>
        <begin position="554"/>
        <end position="604"/>
    </location>
</feature>
<keyword evidence="5 9" id="KW-0963">Cytoplasm</keyword>
<dbReference type="InterPro" id="IPR026270">
    <property type="entry name" value="SRP72"/>
</dbReference>
<dbReference type="AlphaFoldDB" id="A0AAD9MIB9"/>
<protein>
    <recommendedName>
        <fullName evidence="4 9">Signal recognition particle subunit SRP72</fullName>
    </recommendedName>
</protein>
<feature type="compositionally biased region" description="Low complexity" evidence="10">
    <location>
        <begin position="546"/>
        <end position="564"/>
    </location>
</feature>
<dbReference type="GO" id="GO:0005786">
    <property type="term" value="C:signal recognition particle, endoplasmic reticulum targeting"/>
    <property type="evidence" value="ECO:0007669"/>
    <property type="project" value="UniProtKB-UniRule"/>
</dbReference>
<comment type="function">
    <text evidence="9">Component of the signal recognition particle (SRP) complex, a ribonucleoprotein complex that mediates the cotranslational targeting of secretory and membrane proteins to the endoplasmic reticulum (ER).</text>
</comment>
<dbReference type="GO" id="GO:0008312">
    <property type="term" value="F:7S RNA binding"/>
    <property type="evidence" value="ECO:0007669"/>
    <property type="project" value="InterPro"/>
</dbReference>
<evidence type="ECO:0000256" key="4">
    <source>
        <dbReference type="ARBA" id="ARBA00018350"/>
    </source>
</evidence>
<organism evidence="12 13">
    <name type="scientific">Prototheca wickerhamii</name>
    <dbReference type="NCBI Taxonomy" id="3111"/>
    <lineage>
        <taxon>Eukaryota</taxon>
        <taxon>Viridiplantae</taxon>
        <taxon>Chlorophyta</taxon>
        <taxon>core chlorophytes</taxon>
        <taxon>Trebouxiophyceae</taxon>
        <taxon>Chlorellales</taxon>
        <taxon>Chlorellaceae</taxon>
        <taxon>Prototheca</taxon>
    </lineage>
</organism>
<evidence type="ECO:0000256" key="1">
    <source>
        <dbReference type="ARBA" id="ARBA00004240"/>
    </source>
</evidence>
<evidence type="ECO:0000256" key="10">
    <source>
        <dbReference type="SAM" id="MobiDB-lite"/>
    </source>
</evidence>
<evidence type="ECO:0000256" key="5">
    <source>
        <dbReference type="ARBA" id="ARBA00022490"/>
    </source>
</evidence>
<dbReference type="EMBL" id="JASFZW010000002">
    <property type="protein sequence ID" value="KAK2079919.1"/>
    <property type="molecule type" value="Genomic_DNA"/>
</dbReference>
<evidence type="ECO:0000256" key="6">
    <source>
        <dbReference type="ARBA" id="ARBA00022824"/>
    </source>
</evidence>
<keyword evidence="7 9" id="KW-0733">Signal recognition particle</keyword>
<comment type="caution">
    <text evidence="12">The sequence shown here is derived from an EMBL/GenBank/DDBJ whole genome shotgun (WGS) entry which is preliminary data.</text>
</comment>
<gene>
    <name evidence="12" type="ORF">QBZ16_002314</name>
</gene>
<keyword evidence="13" id="KW-1185">Reference proteome</keyword>
<dbReference type="PANTHER" id="PTHR14094">
    <property type="entry name" value="SIGNAL RECOGNITION PARTICLE 72"/>
    <property type="match status" value="1"/>
</dbReference>
<reference evidence="12" key="1">
    <citation type="submission" date="2021-01" db="EMBL/GenBank/DDBJ databases">
        <authorList>
            <person name="Eckstrom K.M.E."/>
        </authorList>
    </citation>
    <scope>NUCLEOTIDE SEQUENCE</scope>
    <source>
        <strain evidence="12">UVCC 0001</strain>
    </source>
</reference>
<keyword evidence="8 9" id="KW-0687">Ribonucleoprotein</keyword>
<dbReference type="GO" id="GO:0006614">
    <property type="term" value="P:SRP-dependent cotranslational protein targeting to membrane"/>
    <property type="evidence" value="ECO:0007669"/>
    <property type="project" value="UniProtKB-UniRule"/>
</dbReference>
<proteinExistence type="inferred from homology"/>
<feature type="compositionally biased region" description="Basic residues" evidence="10">
    <location>
        <begin position="567"/>
        <end position="579"/>
    </location>
</feature>
<evidence type="ECO:0000259" key="11">
    <source>
        <dbReference type="Pfam" id="PF08492"/>
    </source>
</evidence>
<keyword evidence="6" id="KW-0256">Endoplasmic reticulum</keyword>
<dbReference type="Pfam" id="PF08492">
    <property type="entry name" value="SRP72"/>
    <property type="match status" value="1"/>
</dbReference>
<comment type="subcellular location">
    <subcellularLocation>
        <location evidence="2 9">Cytoplasm</location>
    </subcellularLocation>
    <subcellularLocation>
        <location evidence="1">Endoplasmic reticulum</location>
    </subcellularLocation>
</comment>
<dbReference type="Gene3D" id="1.25.40.10">
    <property type="entry name" value="Tetratricopeptide repeat domain"/>
    <property type="match status" value="1"/>
</dbReference>
<dbReference type="PANTHER" id="PTHR14094:SF9">
    <property type="entry name" value="SIGNAL RECOGNITION PARTICLE SUBUNIT SRP72"/>
    <property type="match status" value="1"/>
</dbReference>